<name>A0A8S5SFH3_9CAUD</name>
<keyword evidence="1" id="KW-0255">Endonuclease</keyword>
<keyword evidence="1" id="KW-0540">Nuclease</keyword>
<accession>A0A8S5SFH3</accession>
<dbReference type="Pfam" id="PF06356">
    <property type="entry name" value="DUF1064"/>
    <property type="match status" value="1"/>
</dbReference>
<proteinExistence type="predicted"/>
<protein>
    <submittedName>
        <fullName evidence="1">Endonuclease</fullName>
    </submittedName>
</protein>
<evidence type="ECO:0000313" key="1">
    <source>
        <dbReference type="EMBL" id="DAF49686.1"/>
    </source>
</evidence>
<dbReference type="InterPro" id="IPR009414">
    <property type="entry name" value="DUF1064"/>
</dbReference>
<sequence length="118" mass="14116">MSKYHAQPTTRQGIRFASKKEARRYEELMILLRAGEIRDLKLQPQYTLQESYIAPEGDRVQAIRYVADFSYERRTKPDITGQEWWIPVVEDVKGQKTQVYELKKKLMRERKNIIIQEV</sequence>
<reference evidence="1" key="1">
    <citation type="journal article" date="2021" name="Proc. Natl. Acad. Sci. U.S.A.">
        <title>A Catalog of Tens of Thousands of Viruses from Human Metagenomes Reveals Hidden Associations with Chronic Diseases.</title>
        <authorList>
            <person name="Tisza M.J."/>
            <person name="Buck C.B."/>
        </authorList>
    </citation>
    <scope>NUCLEOTIDE SEQUENCE</scope>
    <source>
        <strain evidence="1">CtZih56</strain>
    </source>
</reference>
<organism evidence="1">
    <name type="scientific">Podoviridae sp. ctZih56</name>
    <dbReference type="NCBI Taxonomy" id="2827741"/>
    <lineage>
        <taxon>Viruses</taxon>
        <taxon>Duplodnaviria</taxon>
        <taxon>Heunggongvirae</taxon>
        <taxon>Uroviricota</taxon>
        <taxon>Caudoviricetes</taxon>
    </lineage>
</organism>
<keyword evidence="1" id="KW-0378">Hydrolase</keyword>
<dbReference type="EMBL" id="BK032586">
    <property type="protein sequence ID" value="DAF49686.1"/>
    <property type="molecule type" value="Genomic_DNA"/>
</dbReference>
<dbReference type="GO" id="GO:0004519">
    <property type="term" value="F:endonuclease activity"/>
    <property type="evidence" value="ECO:0007669"/>
    <property type="project" value="UniProtKB-KW"/>
</dbReference>